<dbReference type="RefSeq" id="XP_001593032.1">
    <property type="nucleotide sequence ID" value="XM_001592982.1"/>
</dbReference>
<reference evidence="2" key="1">
    <citation type="journal article" date="2011" name="PLoS Genet.">
        <title>Genomic analysis of the necrotrophic fungal pathogens Sclerotinia sclerotiorum and Botrytis cinerea.</title>
        <authorList>
            <person name="Amselem J."/>
            <person name="Cuomo C.A."/>
            <person name="van Kan J.A."/>
            <person name="Viaud M."/>
            <person name="Benito E.P."/>
            <person name="Couloux A."/>
            <person name="Coutinho P.M."/>
            <person name="de Vries R.P."/>
            <person name="Dyer P.S."/>
            <person name="Fillinger S."/>
            <person name="Fournier E."/>
            <person name="Gout L."/>
            <person name="Hahn M."/>
            <person name="Kohn L."/>
            <person name="Lapalu N."/>
            <person name="Plummer K.M."/>
            <person name="Pradier J.M."/>
            <person name="Quevillon E."/>
            <person name="Sharon A."/>
            <person name="Simon A."/>
            <person name="ten Have A."/>
            <person name="Tudzynski B."/>
            <person name="Tudzynski P."/>
            <person name="Wincker P."/>
            <person name="Andrew M."/>
            <person name="Anthouard V."/>
            <person name="Beever R.E."/>
            <person name="Beffa R."/>
            <person name="Benoit I."/>
            <person name="Bouzid O."/>
            <person name="Brault B."/>
            <person name="Chen Z."/>
            <person name="Choquer M."/>
            <person name="Collemare J."/>
            <person name="Cotton P."/>
            <person name="Danchin E.G."/>
            <person name="Da Silva C."/>
            <person name="Gautier A."/>
            <person name="Giraud C."/>
            <person name="Giraud T."/>
            <person name="Gonzalez C."/>
            <person name="Grossetete S."/>
            <person name="Guldener U."/>
            <person name="Henrissat B."/>
            <person name="Howlett B.J."/>
            <person name="Kodira C."/>
            <person name="Kretschmer M."/>
            <person name="Lappartient A."/>
            <person name="Leroch M."/>
            <person name="Levis C."/>
            <person name="Mauceli E."/>
            <person name="Neuveglise C."/>
            <person name="Oeser B."/>
            <person name="Pearson M."/>
            <person name="Poulain J."/>
            <person name="Poussereau N."/>
            <person name="Quesneville H."/>
            <person name="Rascle C."/>
            <person name="Schumacher J."/>
            <person name="Segurens B."/>
            <person name="Sexton A."/>
            <person name="Silva E."/>
            <person name="Sirven C."/>
            <person name="Soanes D.M."/>
            <person name="Talbot N.J."/>
            <person name="Templeton M."/>
            <person name="Yandava C."/>
            <person name="Yarden O."/>
            <person name="Zeng Q."/>
            <person name="Rollins J.A."/>
            <person name="Lebrun M.H."/>
            <person name="Dickman M."/>
        </authorList>
    </citation>
    <scope>NUCLEOTIDE SEQUENCE [LARGE SCALE GENOMIC DNA]</scope>
    <source>
        <strain evidence="2">ATCC 18683 / 1980 / Ss-1</strain>
    </source>
</reference>
<dbReference type="InParanoid" id="A7EKV7"/>
<evidence type="ECO:0000313" key="1">
    <source>
        <dbReference type="EMBL" id="EDO03473.1"/>
    </source>
</evidence>
<dbReference type="KEGG" id="ssl:SS1G_05954"/>
<protein>
    <submittedName>
        <fullName evidence="1">Uncharacterized protein</fullName>
    </submittedName>
</protein>
<keyword evidence="2" id="KW-1185">Reference proteome</keyword>
<dbReference type="AlphaFoldDB" id="A7EKV7"/>
<sequence length="97" mass="10950">MLMQYSMNTSKLVQIPLIYSSTSYIAKLRSVVHRQLSIVALTATQVRFRSSMHMTRCSGITALVRRLIALFELSQSGCHGRSDLDLCHIFNANLAFE</sequence>
<proteinExistence type="predicted"/>
<name>A7EKV7_SCLS1</name>
<dbReference type="HOGENOM" id="CLU_2347972_0_0_1"/>
<dbReference type="Proteomes" id="UP000001312">
    <property type="component" value="Unassembled WGS sequence"/>
</dbReference>
<dbReference type="GeneID" id="5488879"/>
<accession>A7EKV7</accession>
<organism evidence="1 2">
    <name type="scientific">Sclerotinia sclerotiorum (strain ATCC 18683 / 1980 / Ss-1)</name>
    <name type="common">White mold</name>
    <name type="synonym">Whetzelinia sclerotiorum</name>
    <dbReference type="NCBI Taxonomy" id="665079"/>
    <lineage>
        <taxon>Eukaryota</taxon>
        <taxon>Fungi</taxon>
        <taxon>Dikarya</taxon>
        <taxon>Ascomycota</taxon>
        <taxon>Pezizomycotina</taxon>
        <taxon>Leotiomycetes</taxon>
        <taxon>Helotiales</taxon>
        <taxon>Sclerotiniaceae</taxon>
        <taxon>Sclerotinia</taxon>
    </lineage>
</organism>
<evidence type="ECO:0000313" key="2">
    <source>
        <dbReference type="Proteomes" id="UP000001312"/>
    </source>
</evidence>
<dbReference type="EMBL" id="CH476627">
    <property type="protein sequence ID" value="EDO03473.1"/>
    <property type="molecule type" value="Genomic_DNA"/>
</dbReference>
<gene>
    <name evidence="1" type="ORF">SS1G_05954</name>
</gene>